<evidence type="ECO:0000256" key="3">
    <source>
        <dbReference type="SAM" id="SignalP"/>
    </source>
</evidence>
<keyword evidence="3" id="KW-0732">Signal</keyword>
<keyword evidence="1" id="KW-0677">Repeat</keyword>
<feature type="signal peptide" evidence="3">
    <location>
        <begin position="1"/>
        <end position="19"/>
    </location>
</feature>
<dbReference type="Proteomes" id="UP001642484">
    <property type="component" value="Unassembled WGS sequence"/>
</dbReference>
<keyword evidence="6" id="KW-1185">Reference proteome</keyword>
<evidence type="ECO:0000256" key="2">
    <source>
        <dbReference type="ARBA" id="ARBA00023157"/>
    </source>
</evidence>
<dbReference type="SMART" id="SM00223">
    <property type="entry name" value="APPLE"/>
    <property type="match status" value="1"/>
</dbReference>
<evidence type="ECO:0000259" key="4">
    <source>
        <dbReference type="SMART" id="SM00223"/>
    </source>
</evidence>
<sequence>MRARLALLLLFAEVVITRSQTTADVDFMKSSPLGCFSRGYEFDFYIPNTNINTTQLKLCQEHCQYVPGCVRFVYKAFWGECRGTADENAVEIPSESPYLIAGYRSCEPESMQPPPRCRTETPGNGFPGTSPQSSQLAWPGGKQPYSLECWPKRWDGAPLACTEVGVLDSTKNGWPGKCRGLVEMHGINGTACGQNCRENPSCQSWQNTVYYSCWQGLGKDCFVRGNFVPREAERLQHGSVRVLKDLTGYQIIGLWKGFDNSEGFFQKNEDAIAFCKHMCYSDIRCQYWTYAPNFGCWLEDASQEYGPPYPLTLEAARRDTDFAKDGDCVAGEYIQHFCPATGLPSQGEDVADGATECAERGYRYEPPSMFLSHRTVEPNWEACRSRCKWTVYCNYFAFWPDGGCLITGTDSQRVMAESYEVISGPIHCNASYRTAAPSVEAWASQTTLPNIGHSEVASVTAAPETMAHMAEIEIPIFGLDVGQLAANDQHLLEGRYAEAIAKTLALPVSEIKEGPDQNDLDAQVHLSPGVGGGCILTAWTPNEPVSSSDPSVLRSKLKTPALITNLKLATTQAQLPVSALPGAQIQVGEPQVGTKEHPLQALVEPPSFWSQWWPLLIALTFVPGFFRAAPADRDRGCGVPGEVSF</sequence>
<evidence type="ECO:0000256" key="1">
    <source>
        <dbReference type="ARBA" id="ARBA00022737"/>
    </source>
</evidence>
<accession>A0ABP0R4F2</accession>
<feature type="chain" id="PRO_5046222934" description="Apple domain-containing protein" evidence="3">
    <location>
        <begin position="20"/>
        <end position="645"/>
    </location>
</feature>
<dbReference type="EMBL" id="CAXAMN010025473">
    <property type="protein sequence ID" value="CAK9095463.1"/>
    <property type="molecule type" value="Genomic_DNA"/>
</dbReference>
<comment type="caution">
    <text evidence="5">The sequence shown here is derived from an EMBL/GenBank/DDBJ whole genome shotgun (WGS) entry which is preliminary data.</text>
</comment>
<proteinExistence type="predicted"/>
<protein>
    <recommendedName>
        <fullName evidence="4">Apple domain-containing protein</fullName>
    </recommendedName>
</protein>
<reference evidence="5 6" key="1">
    <citation type="submission" date="2024-02" db="EMBL/GenBank/DDBJ databases">
        <authorList>
            <person name="Chen Y."/>
            <person name="Shah S."/>
            <person name="Dougan E. K."/>
            <person name="Thang M."/>
            <person name="Chan C."/>
        </authorList>
    </citation>
    <scope>NUCLEOTIDE SEQUENCE [LARGE SCALE GENOMIC DNA]</scope>
</reference>
<keyword evidence="2" id="KW-1015">Disulfide bond</keyword>
<evidence type="ECO:0000313" key="5">
    <source>
        <dbReference type="EMBL" id="CAK9095463.1"/>
    </source>
</evidence>
<dbReference type="Gene3D" id="3.50.4.10">
    <property type="entry name" value="Hepatocyte Growth Factor"/>
    <property type="match status" value="2"/>
</dbReference>
<organism evidence="5 6">
    <name type="scientific">Durusdinium trenchii</name>
    <dbReference type="NCBI Taxonomy" id="1381693"/>
    <lineage>
        <taxon>Eukaryota</taxon>
        <taxon>Sar</taxon>
        <taxon>Alveolata</taxon>
        <taxon>Dinophyceae</taxon>
        <taxon>Suessiales</taxon>
        <taxon>Symbiodiniaceae</taxon>
        <taxon>Durusdinium</taxon>
    </lineage>
</organism>
<feature type="domain" description="Apple" evidence="4">
    <location>
        <begin position="357"/>
        <end position="428"/>
    </location>
</feature>
<name>A0ABP0R4F2_9DINO</name>
<dbReference type="InterPro" id="IPR000177">
    <property type="entry name" value="Apple"/>
</dbReference>
<evidence type="ECO:0000313" key="6">
    <source>
        <dbReference type="Proteomes" id="UP001642484"/>
    </source>
</evidence>
<dbReference type="SUPFAM" id="SSF57414">
    <property type="entry name" value="Hairpin loop containing domain-like"/>
    <property type="match status" value="1"/>
</dbReference>
<gene>
    <name evidence="5" type="ORF">CCMP2556_LOCUS45472</name>
</gene>